<dbReference type="Proteomes" id="UP000305131">
    <property type="component" value="Unassembled WGS sequence"/>
</dbReference>
<gene>
    <name evidence="3" type="ORF">FBQ73_12390</name>
</gene>
<dbReference type="OrthoDB" id="5510290at2"/>
<dbReference type="Pfam" id="PF09832">
    <property type="entry name" value="DUF2059"/>
    <property type="match status" value="1"/>
</dbReference>
<dbReference type="GeneID" id="95774253"/>
<evidence type="ECO:0000256" key="1">
    <source>
        <dbReference type="SAM" id="SignalP"/>
    </source>
</evidence>
<comment type="caution">
    <text evidence="3">The sequence shown here is derived from an EMBL/GenBank/DDBJ whole genome shotgun (WGS) entry which is preliminary data.</text>
</comment>
<feature type="domain" description="DUF2059" evidence="2">
    <location>
        <begin position="82"/>
        <end position="138"/>
    </location>
</feature>
<evidence type="ECO:0000313" key="3">
    <source>
        <dbReference type="EMBL" id="TLX42446.1"/>
    </source>
</evidence>
<reference evidence="3 4" key="1">
    <citation type="submission" date="2019-05" db="EMBL/GenBank/DDBJ databases">
        <authorList>
            <person name="Zhou X."/>
        </authorList>
    </citation>
    <scope>NUCLEOTIDE SEQUENCE [LARGE SCALE GENOMIC DNA]</scope>
    <source>
        <strain evidence="3 4">DSM 432</strain>
    </source>
</reference>
<organism evidence="3 4">
    <name type="scientific">Xanthobacter autotrophicus</name>
    <dbReference type="NCBI Taxonomy" id="280"/>
    <lineage>
        <taxon>Bacteria</taxon>
        <taxon>Pseudomonadati</taxon>
        <taxon>Pseudomonadota</taxon>
        <taxon>Alphaproteobacteria</taxon>
        <taxon>Hyphomicrobiales</taxon>
        <taxon>Xanthobacteraceae</taxon>
        <taxon>Xanthobacter</taxon>
    </lineage>
</organism>
<accession>A0A6C1KR75</accession>
<keyword evidence="1" id="KW-0732">Signal</keyword>
<proteinExistence type="predicted"/>
<evidence type="ECO:0000259" key="2">
    <source>
        <dbReference type="Pfam" id="PF09832"/>
    </source>
</evidence>
<dbReference type="InterPro" id="IPR018637">
    <property type="entry name" value="DUF2059"/>
</dbReference>
<feature type="chain" id="PRO_5025329240" evidence="1">
    <location>
        <begin position="27"/>
        <end position="149"/>
    </location>
</feature>
<sequence length="149" mass="15853">MRCVFSGLVVSWLAVAALVSPVAAVADDGAAALARQVVNLAVAPGMESRIDRMIAQAVEKQPAAAQAQARADLLKASASIREDLMATFAAYYAKVFTPAELKDLVAFYQSPLGLKMVRVEEQKPSEVNAAIQQQIMKLVVLLNTPPTGK</sequence>
<dbReference type="AlphaFoldDB" id="A0A6C1KR75"/>
<dbReference type="EMBL" id="VAUP01000028">
    <property type="protein sequence ID" value="TLX42446.1"/>
    <property type="molecule type" value="Genomic_DNA"/>
</dbReference>
<protein>
    <submittedName>
        <fullName evidence="3">DUF2059 domain-containing protein</fullName>
    </submittedName>
</protein>
<name>A0A6C1KR75_XANAU</name>
<feature type="signal peptide" evidence="1">
    <location>
        <begin position="1"/>
        <end position="26"/>
    </location>
</feature>
<evidence type="ECO:0000313" key="4">
    <source>
        <dbReference type="Proteomes" id="UP000305131"/>
    </source>
</evidence>
<dbReference type="RefSeq" id="WP_138399812.1">
    <property type="nucleotide sequence ID" value="NZ_VAUP01000028.1"/>
</dbReference>